<dbReference type="Proteomes" id="UP000824120">
    <property type="component" value="Chromosome 11"/>
</dbReference>
<feature type="region of interest" description="Disordered" evidence="1">
    <location>
        <begin position="63"/>
        <end position="100"/>
    </location>
</feature>
<sequence length="286" mass="32530">MGRLMLEENKEKSRACKVLWNDDVGFEIGEGQYRHTVNLTNRYRKDTFLKAYSHFVQPIPNMKIWPETNNPRIEPPEPKQMPGRPPRNRRKSKDQPRKKYVMMSKQGVKITCSKCEQQGHNKKYRKLATLHNLLLVKVHKEVAILNQQAPTNLDQQDSTNLYQQHQIVILLQQKFLVIPVVLRGQGKLQKQANHHHLWIQVFLGRVATGEDSVKGGPKRTTNGGSSNVGFGIYTNASGTQILNSGTSSQRILPKGLSYKDASLTGIDLVFKPTGLRWKNKDVVTTS</sequence>
<dbReference type="EMBL" id="JACXVP010000011">
    <property type="protein sequence ID" value="KAG5576180.1"/>
    <property type="molecule type" value="Genomic_DNA"/>
</dbReference>
<evidence type="ECO:0000313" key="2">
    <source>
        <dbReference type="EMBL" id="KAG5576180.1"/>
    </source>
</evidence>
<evidence type="ECO:0000313" key="3">
    <source>
        <dbReference type="Proteomes" id="UP000824120"/>
    </source>
</evidence>
<accession>A0A9J5WLW8</accession>
<gene>
    <name evidence="2" type="ORF">H5410_056314</name>
</gene>
<feature type="compositionally biased region" description="Basic residues" evidence="1">
    <location>
        <begin position="86"/>
        <end position="100"/>
    </location>
</feature>
<comment type="caution">
    <text evidence="2">The sequence shown here is derived from an EMBL/GenBank/DDBJ whole genome shotgun (WGS) entry which is preliminary data.</text>
</comment>
<name>A0A9J5WLW8_SOLCO</name>
<organism evidence="2 3">
    <name type="scientific">Solanum commersonii</name>
    <name type="common">Commerson's wild potato</name>
    <name type="synonym">Commerson's nightshade</name>
    <dbReference type="NCBI Taxonomy" id="4109"/>
    <lineage>
        <taxon>Eukaryota</taxon>
        <taxon>Viridiplantae</taxon>
        <taxon>Streptophyta</taxon>
        <taxon>Embryophyta</taxon>
        <taxon>Tracheophyta</taxon>
        <taxon>Spermatophyta</taxon>
        <taxon>Magnoliopsida</taxon>
        <taxon>eudicotyledons</taxon>
        <taxon>Gunneridae</taxon>
        <taxon>Pentapetalae</taxon>
        <taxon>asterids</taxon>
        <taxon>lamiids</taxon>
        <taxon>Solanales</taxon>
        <taxon>Solanaceae</taxon>
        <taxon>Solanoideae</taxon>
        <taxon>Solaneae</taxon>
        <taxon>Solanum</taxon>
    </lineage>
</organism>
<evidence type="ECO:0000256" key="1">
    <source>
        <dbReference type="SAM" id="MobiDB-lite"/>
    </source>
</evidence>
<protein>
    <submittedName>
        <fullName evidence="2">Uncharacterized protein</fullName>
    </submittedName>
</protein>
<dbReference type="AlphaFoldDB" id="A0A9J5WLW8"/>
<reference evidence="2 3" key="1">
    <citation type="submission" date="2020-09" db="EMBL/GenBank/DDBJ databases">
        <title>De no assembly of potato wild relative species, Solanum commersonii.</title>
        <authorList>
            <person name="Cho K."/>
        </authorList>
    </citation>
    <scope>NUCLEOTIDE SEQUENCE [LARGE SCALE GENOMIC DNA]</scope>
    <source>
        <strain evidence="2">LZ3.2</strain>
        <tissue evidence="2">Leaf</tissue>
    </source>
</reference>
<proteinExistence type="predicted"/>
<dbReference type="OrthoDB" id="1300835at2759"/>
<keyword evidence="3" id="KW-1185">Reference proteome</keyword>